<feature type="transmembrane region" description="Helical" evidence="1">
    <location>
        <begin position="415"/>
        <end position="432"/>
    </location>
</feature>
<keyword evidence="1" id="KW-0472">Membrane</keyword>
<dbReference type="Proteomes" id="UP001214638">
    <property type="component" value="Unassembled WGS sequence"/>
</dbReference>
<keyword evidence="1" id="KW-1133">Transmembrane helix</keyword>
<organism evidence="3 5">
    <name type="scientific">Babesia duncani</name>
    <dbReference type="NCBI Taxonomy" id="323732"/>
    <lineage>
        <taxon>Eukaryota</taxon>
        <taxon>Sar</taxon>
        <taxon>Alveolata</taxon>
        <taxon>Apicomplexa</taxon>
        <taxon>Aconoidasida</taxon>
        <taxon>Piroplasmida</taxon>
        <taxon>Babesiidae</taxon>
        <taxon>Babesia</taxon>
    </lineage>
</organism>
<sequence length="936" mass="108075">MENPVNGCCALPQSFLYPTYNKHSALCDLQSFGGCSETLQAVDKCYYCLFYLNDHEKAIIIAKAAFEKNSMCELLLAVIIEVLIDWVEYDKINGKRHVEKWTEVLLKSRQDNQILDLQILKEYLKELKPYPKFNRIQRNSKPLKKNNGIMRKKQMLSKSNSNTNNYAYGIKTTILIGSSNLDYKSNTLYKRHYNMSIDRIVVNSRYNFNNQTLLLQPSHTGIRLISRNDDTILTNNMELEFTPGNNSLASQVNMSCYIDLMSQNLKQCYRNVENSDPYIVRGILTAGDAMHDHKEDSGLDMYSDDYTNLSQELFACCNAPVTFVNHLGDRLEQWRQLYLLLKYRIFKVARLINMNVNVPFMAIEFFSMIFVNTRGGTDAHIKNFLAFIFTTPHDDIILHLDTFHHLEKSLTRVEIAMFYLLAANCLLLALYIHNTNVRFDILGLFYFLVFVDVISIDGDFDNDELLLEQMRGALPNVFGSVDRNIIFQQRINYKGAFITRGFRYHKDLLKRNFGFLIDQVKRNKLLQVLDLNALGIESCISYFHFFSHGMYQTLLNSYVASSFSRIPVQEHCCDVEFSTNGGGYNIDWISLGKEEFKNVIQSTPKYQSHICRTFGDSVITQVAATQVGILLLYLYSSSVYVEYVNKSSLFCISISKFKTNRGPKECIKLNTSSMKALVVVDFISTLYNNKKGTDQEMVLLLDTNCKPLKDSNSWCSDTNDPGPFNLSQTTRFSKEILGITLTKESHFAIKQAGICLHYILLQLDWHRLVAGIYTDQEYDAYIQMVQMNGKSLEGAFKCKKTPSATYESHCRIYLRICIEMGTFKNTTGDECLEHFKSLVKEFSQSSMQESKATVEESLEFLLPFLTRDKIIQTRVWRRIHSLFYPDVEHADSVQWDPYASIFSKCSHTIFNDLIQRSKLQLLCYYESNLPKFSDFF</sequence>
<dbReference type="EMBL" id="JALLKP010000005">
    <property type="protein sequence ID" value="KAK2195130.1"/>
    <property type="molecule type" value="Genomic_DNA"/>
</dbReference>
<accession>A0AAD9PH56</accession>
<dbReference type="RefSeq" id="XP_067801973.1">
    <property type="nucleotide sequence ID" value="XM_067948442.1"/>
</dbReference>
<dbReference type="KEGG" id="bdw:94337729"/>
<dbReference type="EMBL" id="JALLKP010000117">
    <property type="protein sequence ID" value="KAK2194453.1"/>
    <property type="molecule type" value="Genomic_DNA"/>
</dbReference>
<name>A0AAD9PH56_9APIC</name>
<proteinExistence type="predicted"/>
<protein>
    <submittedName>
        <fullName evidence="3">Uncharacterized protein</fullName>
    </submittedName>
</protein>
<feature type="transmembrane region" description="Helical" evidence="1">
    <location>
        <begin position="439"/>
        <end position="456"/>
    </location>
</feature>
<dbReference type="GeneID" id="94337729"/>
<reference evidence="3" key="1">
    <citation type="journal article" date="2023" name="Nat. Microbiol.">
        <title>Babesia duncani multi-omics identifies virulence factors and drug targets.</title>
        <authorList>
            <person name="Singh P."/>
            <person name="Lonardi S."/>
            <person name="Liang Q."/>
            <person name="Vydyam P."/>
            <person name="Khabirova E."/>
            <person name="Fang T."/>
            <person name="Gihaz S."/>
            <person name="Thekkiniath J."/>
            <person name="Munshi M."/>
            <person name="Abel S."/>
            <person name="Ciampossin L."/>
            <person name="Batugedara G."/>
            <person name="Gupta M."/>
            <person name="Lu X.M."/>
            <person name="Lenz T."/>
            <person name="Chakravarty S."/>
            <person name="Cornillot E."/>
            <person name="Hu Y."/>
            <person name="Ma W."/>
            <person name="Gonzalez L.M."/>
            <person name="Sanchez S."/>
            <person name="Estrada K."/>
            <person name="Sanchez-Flores A."/>
            <person name="Montero E."/>
            <person name="Harb O.S."/>
            <person name="Le Roch K.G."/>
            <person name="Mamoun C.B."/>
        </authorList>
    </citation>
    <scope>NUCLEOTIDE SEQUENCE</scope>
    <source>
        <strain evidence="3">WA1</strain>
    </source>
</reference>
<keyword evidence="1" id="KW-0812">Transmembrane</keyword>
<evidence type="ECO:0000313" key="3">
    <source>
        <dbReference type="EMBL" id="KAK2194765.1"/>
    </source>
</evidence>
<dbReference type="EMBL" id="JALLKP010000048">
    <property type="protein sequence ID" value="KAK2194765.1"/>
    <property type="molecule type" value="Genomic_DNA"/>
</dbReference>
<evidence type="ECO:0000256" key="1">
    <source>
        <dbReference type="SAM" id="Phobius"/>
    </source>
</evidence>
<evidence type="ECO:0000313" key="5">
    <source>
        <dbReference type="Proteomes" id="UP001214638"/>
    </source>
</evidence>
<comment type="caution">
    <text evidence="3">The sequence shown here is derived from an EMBL/GenBank/DDBJ whole genome shotgun (WGS) entry which is preliminary data.</text>
</comment>
<gene>
    <name evidence="4" type="ORF">BdWA1_003432</name>
    <name evidence="3" type="ORF">BdWA1_003755</name>
    <name evidence="2" type="ORF">BdWA1_004075</name>
</gene>
<evidence type="ECO:0000313" key="2">
    <source>
        <dbReference type="EMBL" id="KAK2194453.1"/>
    </source>
</evidence>
<dbReference type="AlphaFoldDB" id="A0AAD9PH56"/>
<keyword evidence="5" id="KW-1185">Reference proteome</keyword>
<evidence type="ECO:0000313" key="4">
    <source>
        <dbReference type="EMBL" id="KAK2195130.1"/>
    </source>
</evidence>